<dbReference type="InterPro" id="IPR020843">
    <property type="entry name" value="ER"/>
</dbReference>
<dbReference type="NCBIfam" id="TIGR02824">
    <property type="entry name" value="quinone_pig3"/>
    <property type="match status" value="1"/>
</dbReference>
<sequence length="325" mass="32895">MRAVTVPTPGGPEALVPTTVPDPVPGPGQVLVSVAAAGVNRADLLQRAGHYPSPPGAPDWPGLEVSGTVAAVSPDVDVWDVGDEVCALLGGGGYAERVVVDAAHVLPVPDGVGLVDAAALPEAVCTAWSNLVDVGRLRAGEQVLVHGGSGGVGSVAIQIGAALGARVLTTAGGPERAERCRTLGAAVAIDHRTEDLAEAVTRATDGRGVDVVLDVLGAGGLAANLASLATGGRLVVIGTQRGRRAEIDLGLLMSRRAAVLGTTLRARPGEQKAALVAAVREHVWPMVADGRVQPVVHARVPLDDAARAHRMLDAGEVFGKLLLVP</sequence>
<keyword evidence="5" id="KW-1185">Reference proteome</keyword>
<protein>
    <submittedName>
        <fullName evidence="4">NAD(P)H quinone oxidoreductase</fullName>
    </submittedName>
</protein>
<evidence type="ECO:0000313" key="5">
    <source>
        <dbReference type="Proteomes" id="UP000321181"/>
    </source>
</evidence>
<dbReference type="GO" id="GO:0016651">
    <property type="term" value="F:oxidoreductase activity, acting on NAD(P)H"/>
    <property type="evidence" value="ECO:0007669"/>
    <property type="project" value="TreeGrafter"/>
</dbReference>
<keyword evidence="2" id="KW-0560">Oxidoreductase</keyword>
<evidence type="ECO:0000259" key="3">
    <source>
        <dbReference type="SMART" id="SM00829"/>
    </source>
</evidence>
<dbReference type="AlphaFoldDB" id="A0A512D7T7"/>
<dbReference type="CDD" id="cd05276">
    <property type="entry name" value="p53_inducible_oxidoreductase"/>
    <property type="match status" value="1"/>
</dbReference>
<gene>
    <name evidence="4" type="ORF">CAE01nite_00650</name>
</gene>
<keyword evidence="1" id="KW-0521">NADP</keyword>
<dbReference type="Proteomes" id="UP000321181">
    <property type="component" value="Unassembled WGS sequence"/>
</dbReference>
<comment type="caution">
    <text evidence="4">The sequence shown here is derived from an EMBL/GenBank/DDBJ whole genome shotgun (WGS) entry which is preliminary data.</text>
</comment>
<evidence type="ECO:0000313" key="4">
    <source>
        <dbReference type="EMBL" id="GEO32340.1"/>
    </source>
</evidence>
<dbReference type="InterPro" id="IPR036291">
    <property type="entry name" value="NAD(P)-bd_dom_sf"/>
</dbReference>
<dbReference type="InterPro" id="IPR013154">
    <property type="entry name" value="ADH-like_N"/>
</dbReference>
<accession>A0A512D7T7</accession>
<dbReference type="Gene3D" id="3.40.50.720">
    <property type="entry name" value="NAD(P)-binding Rossmann-like Domain"/>
    <property type="match status" value="1"/>
</dbReference>
<dbReference type="EMBL" id="BJYY01000001">
    <property type="protein sequence ID" value="GEO32340.1"/>
    <property type="molecule type" value="Genomic_DNA"/>
</dbReference>
<dbReference type="Pfam" id="PF00107">
    <property type="entry name" value="ADH_zinc_N"/>
    <property type="match status" value="1"/>
</dbReference>
<dbReference type="SUPFAM" id="SSF51735">
    <property type="entry name" value="NAD(P)-binding Rossmann-fold domains"/>
    <property type="match status" value="1"/>
</dbReference>
<dbReference type="PANTHER" id="PTHR48106:SF8">
    <property type="entry name" value="OS02G0805600 PROTEIN"/>
    <property type="match status" value="1"/>
</dbReference>
<organism evidence="4 5">
    <name type="scientific">Cellulomonas aerilata</name>
    <dbReference type="NCBI Taxonomy" id="515326"/>
    <lineage>
        <taxon>Bacteria</taxon>
        <taxon>Bacillati</taxon>
        <taxon>Actinomycetota</taxon>
        <taxon>Actinomycetes</taxon>
        <taxon>Micrococcales</taxon>
        <taxon>Cellulomonadaceae</taxon>
        <taxon>Cellulomonas</taxon>
    </lineage>
</organism>
<feature type="domain" description="Enoyl reductase (ER)" evidence="3">
    <location>
        <begin position="10"/>
        <end position="323"/>
    </location>
</feature>
<dbReference type="InterPro" id="IPR013149">
    <property type="entry name" value="ADH-like_C"/>
</dbReference>
<proteinExistence type="predicted"/>
<dbReference type="RefSeq" id="WP_146898417.1">
    <property type="nucleotide sequence ID" value="NZ_BAAARM010000001.1"/>
</dbReference>
<name>A0A512D7T7_9CELL</name>
<dbReference type="InterPro" id="IPR011032">
    <property type="entry name" value="GroES-like_sf"/>
</dbReference>
<reference evidence="4 5" key="1">
    <citation type="submission" date="2019-07" db="EMBL/GenBank/DDBJ databases">
        <title>Whole genome shotgun sequence of Cellulomonas aerilata NBRC 106308.</title>
        <authorList>
            <person name="Hosoyama A."/>
            <person name="Uohara A."/>
            <person name="Ohji S."/>
            <person name="Ichikawa N."/>
        </authorList>
    </citation>
    <scope>NUCLEOTIDE SEQUENCE [LARGE SCALE GENOMIC DNA]</scope>
    <source>
        <strain evidence="4 5">NBRC 106308</strain>
    </source>
</reference>
<dbReference type="PANTHER" id="PTHR48106">
    <property type="entry name" value="QUINONE OXIDOREDUCTASE PIG3-RELATED"/>
    <property type="match status" value="1"/>
</dbReference>
<dbReference type="OrthoDB" id="9780520at2"/>
<dbReference type="Gene3D" id="3.90.180.10">
    <property type="entry name" value="Medium-chain alcohol dehydrogenases, catalytic domain"/>
    <property type="match status" value="1"/>
</dbReference>
<evidence type="ECO:0000256" key="2">
    <source>
        <dbReference type="ARBA" id="ARBA00023002"/>
    </source>
</evidence>
<dbReference type="SMART" id="SM00829">
    <property type="entry name" value="PKS_ER"/>
    <property type="match status" value="1"/>
</dbReference>
<dbReference type="GO" id="GO:0070402">
    <property type="term" value="F:NADPH binding"/>
    <property type="evidence" value="ECO:0007669"/>
    <property type="project" value="TreeGrafter"/>
</dbReference>
<dbReference type="InterPro" id="IPR014189">
    <property type="entry name" value="Quinone_OxRdtase_PIG3"/>
</dbReference>
<dbReference type="SUPFAM" id="SSF50129">
    <property type="entry name" value="GroES-like"/>
    <property type="match status" value="1"/>
</dbReference>
<evidence type="ECO:0000256" key="1">
    <source>
        <dbReference type="ARBA" id="ARBA00022857"/>
    </source>
</evidence>
<dbReference type="Pfam" id="PF08240">
    <property type="entry name" value="ADH_N"/>
    <property type="match status" value="1"/>
</dbReference>